<comment type="caution">
    <text evidence="2">The sequence shown here is derived from an EMBL/GenBank/DDBJ whole genome shotgun (WGS) entry which is preliminary data.</text>
</comment>
<gene>
    <name evidence="2" type="ORF">EYF80_017875</name>
</gene>
<keyword evidence="1" id="KW-1133">Transmembrane helix</keyword>
<dbReference type="AlphaFoldDB" id="A0A4Z2I1R5"/>
<keyword evidence="1" id="KW-0472">Membrane</keyword>
<dbReference type="Proteomes" id="UP000314294">
    <property type="component" value="Unassembled WGS sequence"/>
</dbReference>
<accession>A0A4Z2I1R5</accession>
<keyword evidence="1" id="KW-0812">Transmembrane</keyword>
<name>A0A4Z2I1R5_9TELE</name>
<protein>
    <submittedName>
        <fullName evidence="2">Uncharacterized protein</fullName>
    </submittedName>
</protein>
<evidence type="ECO:0000313" key="2">
    <source>
        <dbReference type="EMBL" id="TNN71868.1"/>
    </source>
</evidence>
<keyword evidence="3" id="KW-1185">Reference proteome</keyword>
<evidence type="ECO:0000313" key="3">
    <source>
        <dbReference type="Proteomes" id="UP000314294"/>
    </source>
</evidence>
<sequence length="152" mass="16990">MLHTKLCLANNSFCKLQPCNKRVHSNPKSSHVMDLSRFHVTQIDQRPRHREHTNSMGPVSLYGAQHSSYFRVIQAECCNTHGGPVVILTLNWKVTDQAGDSQVNIWVVQWKNKQAQGSTRGFFIIVIIVIGIVIVIGVVIGVVLISHHPAHP</sequence>
<proteinExistence type="predicted"/>
<reference evidence="2 3" key="1">
    <citation type="submission" date="2019-03" db="EMBL/GenBank/DDBJ databases">
        <title>First draft genome of Liparis tanakae, snailfish: a comprehensive survey of snailfish specific genes.</title>
        <authorList>
            <person name="Kim W."/>
            <person name="Song I."/>
            <person name="Jeong J.-H."/>
            <person name="Kim D."/>
            <person name="Kim S."/>
            <person name="Ryu S."/>
            <person name="Song J.Y."/>
            <person name="Lee S.K."/>
        </authorList>
    </citation>
    <scope>NUCLEOTIDE SEQUENCE [LARGE SCALE GENOMIC DNA]</scope>
    <source>
        <tissue evidence="2">Muscle</tissue>
    </source>
</reference>
<evidence type="ECO:0000256" key="1">
    <source>
        <dbReference type="SAM" id="Phobius"/>
    </source>
</evidence>
<organism evidence="2 3">
    <name type="scientific">Liparis tanakae</name>
    <name type="common">Tanaka's snailfish</name>
    <dbReference type="NCBI Taxonomy" id="230148"/>
    <lineage>
        <taxon>Eukaryota</taxon>
        <taxon>Metazoa</taxon>
        <taxon>Chordata</taxon>
        <taxon>Craniata</taxon>
        <taxon>Vertebrata</taxon>
        <taxon>Euteleostomi</taxon>
        <taxon>Actinopterygii</taxon>
        <taxon>Neopterygii</taxon>
        <taxon>Teleostei</taxon>
        <taxon>Neoteleostei</taxon>
        <taxon>Acanthomorphata</taxon>
        <taxon>Eupercaria</taxon>
        <taxon>Perciformes</taxon>
        <taxon>Cottioidei</taxon>
        <taxon>Cottales</taxon>
        <taxon>Liparidae</taxon>
        <taxon>Liparis</taxon>
    </lineage>
</organism>
<dbReference type="EMBL" id="SRLO01000144">
    <property type="protein sequence ID" value="TNN71868.1"/>
    <property type="molecule type" value="Genomic_DNA"/>
</dbReference>
<feature type="transmembrane region" description="Helical" evidence="1">
    <location>
        <begin position="121"/>
        <end position="145"/>
    </location>
</feature>